<sequence length="175" mass="18661" precursor="true">MKPAMGLLESRSVFLTAAAAVSAIGVAGAVAALGARRALVLITVAGGSMSPTYADGEKLLVRRGRPRVGDVVVFRHPWLERTRQRATTMTETAAANATPRPDVDWMVKRVVATAGNRVPEDFRHAVAALDPDTMVPSGCLLVRGDNPRSLDSRHFGYVSTADVLGVALRRRPHAP</sequence>
<dbReference type="InterPro" id="IPR019533">
    <property type="entry name" value="Peptidase_S26"/>
</dbReference>
<dbReference type="PANTHER" id="PTHR43390:SF1">
    <property type="entry name" value="CHLOROPLAST PROCESSING PEPTIDASE"/>
    <property type="match status" value="1"/>
</dbReference>
<dbReference type="GO" id="GO:0005886">
    <property type="term" value="C:plasma membrane"/>
    <property type="evidence" value="ECO:0007669"/>
    <property type="project" value="UniProtKB-SubCell"/>
</dbReference>
<dbReference type="GO" id="GO:0006465">
    <property type="term" value="P:signal peptide processing"/>
    <property type="evidence" value="ECO:0007669"/>
    <property type="project" value="InterPro"/>
</dbReference>
<dbReference type="KEGG" id="cai:Caci_3757"/>
<dbReference type="AlphaFoldDB" id="C7QD66"/>
<dbReference type="InterPro" id="IPR036286">
    <property type="entry name" value="LexA/Signal_pep-like_sf"/>
</dbReference>
<feature type="active site" evidence="3">
    <location>
        <position position="108"/>
    </location>
</feature>
<feature type="domain" description="Peptidase S26" evidence="4">
    <location>
        <begin position="130"/>
        <end position="167"/>
    </location>
</feature>
<comment type="similarity">
    <text evidence="2">Belongs to the peptidase S26 family.</text>
</comment>
<evidence type="ECO:0000256" key="1">
    <source>
        <dbReference type="ARBA" id="ARBA00004401"/>
    </source>
</evidence>
<feature type="domain" description="Peptidase S26" evidence="4">
    <location>
        <begin position="21"/>
        <end position="118"/>
    </location>
</feature>
<dbReference type="Pfam" id="PF10502">
    <property type="entry name" value="Peptidase_S26"/>
    <property type="match status" value="2"/>
</dbReference>
<dbReference type="STRING" id="479433.Caci_3757"/>
<evidence type="ECO:0000256" key="2">
    <source>
        <dbReference type="ARBA" id="ARBA00009370"/>
    </source>
</evidence>
<dbReference type="SUPFAM" id="SSF51306">
    <property type="entry name" value="LexA/Signal peptidase"/>
    <property type="match status" value="1"/>
</dbReference>
<proteinExistence type="inferred from homology"/>
<dbReference type="eggNOG" id="COG0681">
    <property type="taxonomic scope" value="Bacteria"/>
</dbReference>
<name>C7QD66_CATAD</name>
<dbReference type="InParanoid" id="C7QD66"/>
<gene>
    <name evidence="5" type="ordered locus">Caci_3757</name>
</gene>
<comment type="subcellular location">
    <subcellularLocation>
        <location evidence="1">Cell membrane</location>
        <topology evidence="1">Single-pass type II membrane protein</topology>
    </subcellularLocation>
</comment>
<dbReference type="EMBL" id="CP001700">
    <property type="protein sequence ID" value="ACU72659.1"/>
    <property type="molecule type" value="Genomic_DNA"/>
</dbReference>
<organism evidence="5 6">
    <name type="scientific">Catenulispora acidiphila (strain DSM 44928 / JCM 14897 / NBRC 102108 / NRRL B-24433 / ID139908)</name>
    <dbReference type="NCBI Taxonomy" id="479433"/>
    <lineage>
        <taxon>Bacteria</taxon>
        <taxon>Bacillati</taxon>
        <taxon>Actinomycetota</taxon>
        <taxon>Actinomycetes</taxon>
        <taxon>Catenulisporales</taxon>
        <taxon>Catenulisporaceae</taxon>
        <taxon>Catenulispora</taxon>
    </lineage>
</organism>
<evidence type="ECO:0000313" key="5">
    <source>
        <dbReference type="EMBL" id="ACU72659.1"/>
    </source>
</evidence>
<dbReference type="Gene3D" id="2.10.109.10">
    <property type="entry name" value="Umud Fragment, subunit A"/>
    <property type="match status" value="1"/>
</dbReference>
<dbReference type="HOGENOM" id="CLU_028723_10_0_11"/>
<dbReference type="PANTHER" id="PTHR43390">
    <property type="entry name" value="SIGNAL PEPTIDASE I"/>
    <property type="match status" value="1"/>
</dbReference>
<accession>C7QD66</accession>
<dbReference type="Proteomes" id="UP000000851">
    <property type="component" value="Chromosome"/>
</dbReference>
<evidence type="ECO:0000256" key="3">
    <source>
        <dbReference type="PIRSR" id="PIRSR600223-1"/>
    </source>
</evidence>
<dbReference type="CDD" id="cd06530">
    <property type="entry name" value="S26_SPase_I"/>
    <property type="match status" value="1"/>
</dbReference>
<evidence type="ECO:0000313" key="6">
    <source>
        <dbReference type="Proteomes" id="UP000000851"/>
    </source>
</evidence>
<dbReference type="PRINTS" id="PR00727">
    <property type="entry name" value="LEADERPTASE"/>
</dbReference>
<reference evidence="5 6" key="1">
    <citation type="journal article" date="2009" name="Stand. Genomic Sci.">
        <title>Complete genome sequence of Catenulispora acidiphila type strain (ID 139908).</title>
        <authorList>
            <person name="Copeland A."/>
            <person name="Lapidus A."/>
            <person name="Glavina Del Rio T."/>
            <person name="Nolan M."/>
            <person name="Lucas S."/>
            <person name="Chen F."/>
            <person name="Tice H."/>
            <person name="Cheng J.F."/>
            <person name="Bruce D."/>
            <person name="Goodwin L."/>
            <person name="Pitluck S."/>
            <person name="Mikhailova N."/>
            <person name="Pati A."/>
            <person name="Ivanova N."/>
            <person name="Mavromatis K."/>
            <person name="Chen A."/>
            <person name="Palaniappan K."/>
            <person name="Chain P."/>
            <person name="Land M."/>
            <person name="Hauser L."/>
            <person name="Chang Y.J."/>
            <person name="Jeffries C.D."/>
            <person name="Chertkov O."/>
            <person name="Brettin T."/>
            <person name="Detter J.C."/>
            <person name="Han C."/>
            <person name="Ali Z."/>
            <person name="Tindall B.J."/>
            <person name="Goker M."/>
            <person name="Bristow J."/>
            <person name="Eisen J.A."/>
            <person name="Markowitz V."/>
            <person name="Hugenholtz P."/>
            <person name="Kyrpides N.C."/>
            <person name="Klenk H.P."/>
        </authorList>
    </citation>
    <scope>NUCLEOTIDE SEQUENCE [LARGE SCALE GENOMIC DNA]</scope>
    <source>
        <strain evidence="6">DSM 44928 / JCM 14897 / NBRC 102108 / NRRL B-24433 / ID139908</strain>
    </source>
</reference>
<dbReference type="GO" id="GO:0004252">
    <property type="term" value="F:serine-type endopeptidase activity"/>
    <property type="evidence" value="ECO:0007669"/>
    <property type="project" value="InterPro"/>
</dbReference>
<dbReference type="InterPro" id="IPR000223">
    <property type="entry name" value="Pept_S26A_signal_pept_1"/>
</dbReference>
<feature type="active site" evidence="3">
    <location>
        <position position="48"/>
    </location>
</feature>
<evidence type="ECO:0000259" key="4">
    <source>
        <dbReference type="Pfam" id="PF10502"/>
    </source>
</evidence>
<dbReference type="RefSeq" id="WP_015792388.1">
    <property type="nucleotide sequence ID" value="NC_013131.1"/>
</dbReference>
<keyword evidence="6" id="KW-1185">Reference proteome</keyword>
<protein>
    <submittedName>
        <fullName evidence="5">Signal peptidase I</fullName>
    </submittedName>
</protein>